<name>R1FZE8_9PSEU</name>
<keyword evidence="6" id="KW-1185">Reference proteome</keyword>
<dbReference type="AlphaFoldDB" id="R1FZE8"/>
<reference evidence="5 6" key="1">
    <citation type="submission" date="2013-02" db="EMBL/GenBank/DDBJ databases">
        <title>Draft genome sequence of Amycolatopsis vancoresmycina strain DSM 44592T.</title>
        <authorList>
            <person name="Kumar S."/>
            <person name="Kaur N."/>
            <person name="Kaur C."/>
            <person name="Raghava G.P.S."/>
            <person name="Mayilraj S."/>
        </authorList>
    </citation>
    <scope>NUCLEOTIDE SEQUENCE [LARGE SCALE GENOMIC DNA]</scope>
    <source>
        <strain evidence="5 6">DSM 44592</strain>
    </source>
</reference>
<dbReference type="SUPFAM" id="SSF55874">
    <property type="entry name" value="ATPase domain of HSP90 chaperone/DNA topoisomerase II/histidine kinase"/>
    <property type="match status" value="1"/>
</dbReference>
<dbReference type="InterPro" id="IPR036890">
    <property type="entry name" value="HATPase_C_sf"/>
</dbReference>
<dbReference type="GO" id="GO:0000160">
    <property type="term" value="P:phosphorelay signal transduction system"/>
    <property type="evidence" value="ECO:0007669"/>
    <property type="project" value="UniProtKB-KW"/>
</dbReference>
<dbReference type="PATRIC" id="fig|1292037.4.peg.5751"/>
<protein>
    <recommendedName>
        <fullName evidence="2">histidine kinase</fullName>
        <ecNumber evidence="2">2.7.13.3</ecNumber>
    </recommendedName>
</protein>
<dbReference type="EMBL" id="AOUO01000491">
    <property type="protein sequence ID" value="EOD64672.1"/>
    <property type="molecule type" value="Genomic_DNA"/>
</dbReference>
<dbReference type="OrthoDB" id="3849995at2"/>
<organism evidence="5 6">
    <name type="scientific">Amycolatopsis vancoresmycina DSM 44592</name>
    <dbReference type="NCBI Taxonomy" id="1292037"/>
    <lineage>
        <taxon>Bacteria</taxon>
        <taxon>Bacillati</taxon>
        <taxon>Actinomycetota</taxon>
        <taxon>Actinomycetes</taxon>
        <taxon>Pseudonocardiales</taxon>
        <taxon>Pseudonocardiaceae</taxon>
        <taxon>Amycolatopsis</taxon>
    </lineage>
</organism>
<dbReference type="InterPro" id="IPR004358">
    <property type="entry name" value="Sig_transdc_His_kin-like_C"/>
</dbReference>
<proteinExistence type="predicted"/>
<evidence type="ECO:0000256" key="1">
    <source>
        <dbReference type="ARBA" id="ARBA00000085"/>
    </source>
</evidence>
<feature type="domain" description="Histidine kinase/HSP90-like ATPase" evidence="4">
    <location>
        <begin position="2"/>
        <end position="41"/>
    </location>
</feature>
<sequence>GHGGTGLGLPIVAGIAARHGGRACYAASEEPGARFVIELPVIELPKEE</sequence>
<keyword evidence="5" id="KW-0418">Kinase</keyword>
<dbReference type="PRINTS" id="PR00344">
    <property type="entry name" value="BCTRLSENSOR"/>
</dbReference>
<comment type="catalytic activity">
    <reaction evidence="1">
        <text>ATP + protein L-histidine = ADP + protein N-phospho-L-histidine.</text>
        <dbReference type="EC" id="2.7.13.3"/>
    </reaction>
</comment>
<evidence type="ECO:0000256" key="3">
    <source>
        <dbReference type="ARBA" id="ARBA00023012"/>
    </source>
</evidence>
<accession>R1FZE8</accession>
<evidence type="ECO:0000313" key="6">
    <source>
        <dbReference type="Proteomes" id="UP000014139"/>
    </source>
</evidence>
<dbReference type="EC" id="2.7.13.3" evidence="2"/>
<dbReference type="GO" id="GO:0004673">
    <property type="term" value="F:protein histidine kinase activity"/>
    <property type="evidence" value="ECO:0007669"/>
    <property type="project" value="UniProtKB-EC"/>
</dbReference>
<feature type="non-terminal residue" evidence="5">
    <location>
        <position position="1"/>
    </location>
</feature>
<gene>
    <name evidence="5" type="ORF">H480_30576</name>
</gene>
<evidence type="ECO:0000313" key="5">
    <source>
        <dbReference type="EMBL" id="EOD64672.1"/>
    </source>
</evidence>
<dbReference type="Proteomes" id="UP000014139">
    <property type="component" value="Unassembled WGS sequence"/>
</dbReference>
<keyword evidence="3" id="KW-0902">Two-component regulatory system</keyword>
<comment type="caution">
    <text evidence="5">The sequence shown here is derived from an EMBL/GenBank/DDBJ whole genome shotgun (WGS) entry which is preliminary data.</text>
</comment>
<evidence type="ECO:0000256" key="2">
    <source>
        <dbReference type="ARBA" id="ARBA00012438"/>
    </source>
</evidence>
<dbReference type="InterPro" id="IPR003594">
    <property type="entry name" value="HATPase_dom"/>
</dbReference>
<keyword evidence="5" id="KW-0808">Transferase</keyword>
<dbReference type="Pfam" id="PF02518">
    <property type="entry name" value="HATPase_c"/>
    <property type="match status" value="1"/>
</dbReference>
<dbReference type="Gene3D" id="3.30.565.10">
    <property type="entry name" value="Histidine kinase-like ATPase, C-terminal domain"/>
    <property type="match status" value="1"/>
</dbReference>
<evidence type="ECO:0000259" key="4">
    <source>
        <dbReference type="Pfam" id="PF02518"/>
    </source>
</evidence>